<evidence type="ECO:0000256" key="2">
    <source>
        <dbReference type="ARBA" id="ARBA00022840"/>
    </source>
</evidence>
<dbReference type="InterPro" id="IPR045076">
    <property type="entry name" value="MutS"/>
</dbReference>
<evidence type="ECO:0000256" key="3">
    <source>
        <dbReference type="ARBA" id="ARBA00023125"/>
    </source>
</evidence>
<dbReference type="SMART" id="SM00534">
    <property type="entry name" value="MUTSac"/>
    <property type="match status" value="1"/>
</dbReference>
<dbReference type="GO" id="GO:0005524">
    <property type="term" value="F:ATP binding"/>
    <property type="evidence" value="ECO:0007669"/>
    <property type="project" value="UniProtKB-KW"/>
</dbReference>
<keyword evidence="3" id="KW-0238">DNA-binding</keyword>
<gene>
    <name evidence="6" type="ORF">UR56_C0015G0004</name>
</gene>
<sequence length="1175" mass="133408">MSRPEKPTDQPNHENGSTRPTLEQLFTTQNPVAIVMFDMSNGHNIDRHRSLWNLISTYKPIFSNRGEIKTYEDYNTWPIQRREKDYGKTDDSERMRWIKRDEAEAMAAFLFLPSADHGQIQQRQELLKYLSSSKDLDDLIKVKNRAYNLIAGLQEIGVFWGMGPFYEVPLIDLYYDGCKKLPIFEDEYSDEVIAEEEILPLISSAVDMINVGIGSIKDLSITVETQQNSPFKQALSDLPSFMAEVEEELTDIIPFDKAETPEPKHYEASRSLYNLSDKKVVPYLLRVGAILEFARKIRDEGWGKVSSDPAIPYGYAGGWNLERLKNKQVHNDSPVEAPVILLSGANTSGKSFTMKSDFLIRIAAQSLGYAPVTEGNLPLCKSFVYLDRASNDPENNLSAFMREVENWKVALSSIGLNSRLYVDEGYSTTSPQDQAQLLFSTASYVQRGGGSVMLATHNDVMLSLAEQNSNMVIYHLQTDVGNDGKLIRHFKLQSGVNESFALAVAQARDFPKNTMNFAEDYLHNEPSLLVTAESHIYPTIEHFSEEEREQKKRQSHSLEILFPNAPEKPVFHLFSLDPDFHINTLLRHLMSNENTFSFTVFKQGELSEMLGRMIMWSSELSSAEILERQKLFGELLRGESYRDIHKMIEKIGFLEGTFAMVAEHAEGGINKELNPFKREKSGKKKQADKSEEKPEKMQFTYGSLQAAIAFLSIQQKLLGSDFRFKDLLENSIILADAFNRSQKKNNDIDESKLLTKKQTAAFDYLIETLADINNVLPSISIKDIRLEDIREELAVLERYQRGGKVRSVEQKVEKKSGMMWYLGELFDLYDGGLPYAIQKLPNDLENAENLVAQLKTTDSVYLHQISNLIQQQIDKYRAILQGDASEKEIEEVTTGVLPERKILSQLDHIDRRSFLSSYFNSMKKKDSVFIETIKQLDALCLFTNIIQNEGLTPVSFNDTGEVRLLNGYSIFKKKEEEVKNNISLSAENERIDLLTGPNGSGKTFYEKGVISSVLMGLATGYAPAENATMPVFDAIVYFDRVVQKQDVELSAFSQELEYWKELLPLLYTKKAVFVAVDEAFSSTSPLYQAAFTYAVVAEFLQSNHFLMLSTHNHDVVEKLKNAQTGLIYPYYFQFSVENGKVIYHYTMSKGHETSHAVEVARTMGLPEGITSSIFE</sequence>
<dbReference type="AlphaFoldDB" id="A0A0G0AVN6"/>
<dbReference type="GO" id="GO:0030983">
    <property type="term" value="F:mismatched DNA binding"/>
    <property type="evidence" value="ECO:0007669"/>
    <property type="project" value="InterPro"/>
</dbReference>
<evidence type="ECO:0000256" key="4">
    <source>
        <dbReference type="SAM" id="MobiDB-lite"/>
    </source>
</evidence>
<feature type="domain" description="DNA mismatch repair proteins mutS family" evidence="5">
    <location>
        <begin position="337"/>
        <end position="523"/>
    </location>
</feature>
<comment type="caution">
    <text evidence="6">The sequence shown here is derived from an EMBL/GenBank/DDBJ whole genome shotgun (WGS) entry which is preliminary data.</text>
</comment>
<dbReference type="STRING" id="1618484.UR56_C0015G0004"/>
<protein>
    <submittedName>
        <fullName evidence="6">Mismatch repair protein MutS protein</fullName>
    </submittedName>
</protein>
<dbReference type="InterPro" id="IPR000432">
    <property type="entry name" value="DNA_mismatch_repair_MutS_C"/>
</dbReference>
<feature type="region of interest" description="Disordered" evidence="4">
    <location>
        <begin position="672"/>
        <end position="695"/>
    </location>
</feature>
<name>A0A0G0AVN6_9BACT</name>
<feature type="compositionally biased region" description="Basic and acidic residues" evidence="4">
    <location>
        <begin position="1"/>
        <end position="12"/>
    </location>
</feature>
<evidence type="ECO:0000313" key="6">
    <source>
        <dbReference type="EMBL" id="KKP61263.1"/>
    </source>
</evidence>
<keyword evidence="2" id="KW-0067">ATP-binding</keyword>
<accession>A0A0G0AVN6</accession>
<evidence type="ECO:0000259" key="5">
    <source>
        <dbReference type="SMART" id="SM00534"/>
    </source>
</evidence>
<dbReference type="Proteomes" id="UP000034004">
    <property type="component" value="Unassembled WGS sequence"/>
</dbReference>
<dbReference type="GO" id="GO:0140664">
    <property type="term" value="F:ATP-dependent DNA damage sensor activity"/>
    <property type="evidence" value="ECO:0007669"/>
    <property type="project" value="InterPro"/>
</dbReference>
<reference evidence="6 7" key="1">
    <citation type="journal article" date="2015" name="Nature">
        <title>rRNA introns, odd ribosomes, and small enigmatic genomes across a large radiation of phyla.</title>
        <authorList>
            <person name="Brown C.T."/>
            <person name="Hug L.A."/>
            <person name="Thomas B.C."/>
            <person name="Sharon I."/>
            <person name="Castelle C.J."/>
            <person name="Singh A."/>
            <person name="Wilkins M.J."/>
            <person name="Williams K.H."/>
            <person name="Banfield J.F."/>
        </authorList>
    </citation>
    <scope>NUCLEOTIDE SEQUENCE [LARGE SCALE GENOMIC DNA]</scope>
</reference>
<dbReference type="Pfam" id="PF00488">
    <property type="entry name" value="MutS_V"/>
    <property type="match status" value="2"/>
</dbReference>
<dbReference type="Gene3D" id="3.40.50.300">
    <property type="entry name" value="P-loop containing nucleotide triphosphate hydrolases"/>
    <property type="match status" value="2"/>
</dbReference>
<proteinExistence type="predicted"/>
<keyword evidence="1" id="KW-0547">Nucleotide-binding</keyword>
<evidence type="ECO:0000256" key="1">
    <source>
        <dbReference type="ARBA" id="ARBA00022741"/>
    </source>
</evidence>
<dbReference type="PANTHER" id="PTHR11361">
    <property type="entry name" value="DNA MISMATCH REPAIR PROTEIN MUTS FAMILY MEMBER"/>
    <property type="match status" value="1"/>
</dbReference>
<feature type="compositionally biased region" description="Basic and acidic residues" evidence="4">
    <location>
        <begin position="674"/>
        <end position="695"/>
    </location>
</feature>
<dbReference type="InterPro" id="IPR027417">
    <property type="entry name" value="P-loop_NTPase"/>
</dbReference>
<organism evidence="6 7">
    <name type="scientific">Candidatus Roizmanbacteria bacterium GW2011_GWC2_34_23</name>
    <dbReference type="NCBI Taxonomy" id="1618484"/>
    <lineage>
        <taxon>Bacteria</taxon>
        <taxon>Candidatus Roizmaniibacteriota</taxon>
    </lineage>
</organism>
<dbReference type="EMBL" id="LBPR01000015">
    <property type="protein sequence ID" value="KKP61263.1"/>
    <property type="molecule type" value="Genomic_DNA"/>
</dbReference>
<evidence type="ECO:0000313" key="7">
    <source>
        <dbReference type="Proteomes" id="UP000034004"/>
    </source>
</evidence>
<dbReference type="PANTHER" id="PTHR11361:SF34">
    <property type="entry name" value="DNA MISMATCH REPAIR PROTEIN MSH1, MITOCHONDRIAL"/>
    <property type="match status" value="1"/>
</dbReference>
<feature type="region of interest" description="Disordered" evidence="4">
    <location>
        <begin position="1"/>
        <end position="21"/>
    </location>
</feature>
<dbReference type="GO" id="GO:0006298">
    <property type="term" value="P:mismatch repair"/>
    <property type="evidence" value="ECO:0007669"/>
    <property type="project" value="InterPro"/>
</dbReference>
<dbReference type="SUPFAM" id="SSF52540">
    <property type="entry name" value="P-loop containing nucleoside triphosphate hydrolases"/>
    <property type="match status" value="2"/>
</dbReference>